<evidence type="ECO:0000313" key="2">
    <source>
        <dbReference type="Proteomes" id="UP000187406"/>
    </source>
</evidence>
<dbReference type="PANTHER" id="PTHR33710">
    <property type="entry name" value="BNAC02G09200D PROTEIN"/>
    <property type="match status" value="1"/>
</dbReference>
<dbReference type="OrthoDB" id="1002480at2759"/>
<protein>
    <recommendedName>
        <fullName evidence="3">Exo_endo_phos domain-containing protein</fullName>
    </recommendedName>
</protein>
<dbReference type="Proteomes" id="UP000187406">
    <property type="component" value="Unassembled WGS sequence"/>
</dbReference>
<name>A0A1Q3DG51_CEPFO</name>
<keyword evidence="2" id="KW-1185">Reference proteome</keyword>
<evidence type="ECO:0008006" key="3">
    <source>
        <dbReference type="Google" id="ProtNLM"/>
    </source>
</evidence>
<comment type="caution">
    <text evidence="1">The sequence shown here is derived from an EMBL/GenBank/DDBJ whole genome shotgun (WGS) entry which is preliminary data.</text>
</comment>
<dbReference type="EMBL" id="BDDD01007236">
    <property type="protein sequence ID" value="GAV91283.1"/>
    <property type="molecule type" value="Genomic_DNA"/>
</dbReference>
<proteinExistence type="predicted"/>
<evidence type="ECO:0000313" key="1">
    <source>
        <dbReference type="EMBL" id="GAV91283.1"/>
    </source>
</evidence>
<accession>A0A1Q3DG51</accession>
<reference evidence="2" key="1">
    <citation type="submission" date="2016-04" db="EMBL/GenBank/DDBJ databases">
        <title>Cephalotus genome sequencing.</title>
        <authorList>
            <person name="Fukushima K."/>
            <person name="Hasebe M."/>
            <person name="Fang X."/>
        </authorList>
    </citation>
    <scope>NUCLEOTIDE SEQUENCE [LARGE SCALE GENOMIC DNA]</scope>
    <source>
        <strain evidence="2">cv. St1</strain>
    </source>
</reference>
<sequence length="101" mass="11818">MLEFNACLNNAKIDDLKYVGVKLSWNNKRRGANAIAKNLDRVLGNWDWFNNFSYAHASFLQPGVSDHSLMIIHLNQVKRVKCRNFKFSNIWSKHPRFKPLV</sequence>
<organism evidence="1 2">
    <name type="scientific">Cephalotus follicularis</name>
    <name type="common">Albany pitcher plant</name>
    <dbReference type="NCBI Taxonomy" id="3775"/>
    <lineage>
        <taxon>Eukaryota</taxon>
        <taxon>Viridiplantae</taxon>
        <taxon>Streptophyta</taxon>
        <taxon>Embryophyta</taxon>
        <taxon>Tracheophyta</taxon>
        <taxon>Spermatophyta</taxon>
        <taxon>Magnoliopsida</taxon>
        <taxon>eudicotyledons</taxon>
        <taxon>Gunneridae</taxon>
        <taxon>Pentapetalae</taxon>
        <taxon>rosids</taxon>
        <taxon>fabids</taxon>
        <taxon>Oxalidales</taxon>
        <taxon>Cephalotaceae</taxon>
        <taxon>Cephalotus</taxon>
    </lineage>
</organism>
<dbReference type="AlphaFoldDB" id="A0A1Q3DG51"/>
<dbReference type="PANTHER" id="PTHR33710:SF71">
    <property type="entry name" value="ENDONUCLEASE_EXONUCLEASE_PHOSPHATASE DOMAIN-CONTAINING PROTEIN"/>
    <property type="match status" value="1"/>
</dbReference>
<dbReference type="InParanoid" id="A0A1Q3DG51"/>
<gene>
    <name evidence="1" type="ORF">CFOL_v3_34680</name>
</gene>